<reference evidence="1" key="2">
    <citation type="submission" date="2020-10" db="EMBL/GenBank/DDBJ databases">
        <authorList>
            <person name="Cooper E.A."/>
            <person name="Brenton Z.W."/>
            <person name="Flinn B.S."/>
            <person name="Jenkins J."/>
            <person name="Shu S."/>
            <person name="Flowers D."/>
            <person name="Luo F."/>
            <person name="Wang Y."/>
            <person name="Xia P."/>
            <person name="Barry K."/>
            <person name="Daum C."/>
            <person name="Lipzen A."/>
            <person name="Yoshinaga Y."/>
            <person name="Schmutz J."/>
            <person name="Saski C."/>
            <person name="Vermerris W."/>
            <person name="Kresovich S."/>
        </authorList>
    </citation>
    <scope>NUCLEOTIDE SEQUENCE</scope>
</reference>
<protein>
    <submittedName>
        <fullName evidence="1">Uncharacterized protein</fullName>
    </submittedName>
</protein>
<gene>
    <name evidence="1" type="ORF">BDA96_08G177500</name>
</gene>
<dbReference type="EMBL" id="CM027687">
    <property type="protein sequence ID" value="KAG0521629.1"/>
    <property type="molecule type" value="Genomic_DNA"/>
</dbReference>
<evidence type="ECO:0000313" key="1">
    <source>
        <dbReference type="EMBL" id="KAG0521629.1"/>
    </source>
</evidence>
<proteinExistence type="predicted"/>
<dbReference type="AlphaFoldDB" id="A0A921QGI2"/>
<organism evidence="1 2">
    <name type="scientific">Sorghum bicolor</name>
    <name type="common">Sorghum</name>
    <name type="synonym">Sorghum vulgare</name>
    <dbReference type="NCBI Taxonomy" id="4558"/>
    <lineage>
        <taxon>Eukaryota</taxon>
        <taxon>Viridiplantae</taxon>
        <taxon>Streptophyta</taxon>
        <taxon>Embryophyta</taxon>
        <taxon>Tracheophyta</taxon>
        <taxon>Spermatophyta</taxon>
        <taxon>Magnoliopsida</taxon>
        <taxon>Liliopsida</taxon>
        <taxon>Poales</taxon>
        <taxon>Poaceae</taxon>
        <taxon>PACMAD clade</taxon>
        <taxon>Panicoideae</taxon>
        <taxon>Andropogonodae</taxon>
        <taxon>Andropogoneae</taxon>
        <taxon>Sorghinae</taxon>
        <taxon>Sorghum</taxon>
    </lineage>
</organism>
<evidence type="ECO:0000313" key="2">
    <source>
        <dbReference type="Proteomes" id="UP000807115"/>
    </source>
</evidence>
<sequence length="110" mass="11789">MPSPETKPSEKKMPLPLHTPALRPCANLACTTVSLPLWILAVATARAAPLTLSLTRAAASAWQAVAMVPAPPWRQLPATEQRNRTHMMAASAASSRRCILTLIRVASTKP</sequence>
<comment type="caution">
    <text evidence="1">The sequence shown here is derived from an EMBL/GenBank/DDBJ whole genome shotgun (WGS) entry which is preliminary data.</text>
</comment>
<accession>A0A921QGI2</accession>
<name>A0A921QGI2_SORBI</name>
<dbReference type="Proteomes" id="UP000807115">
    <property type="component" value="Chromosome 8"/>
</dbReference>
<reference evidence="1" key="1">
    <citation type="journal article" date="2019" name="BMC Genomics">
        <title>A new reference genome for Sorghum bicolor reveals high levels of sequence similarity between sweet and grain genotypes: implications for the genetics of sugar metabolism.</title>
        <authorList>
            <person name="Cooper E.A."/>
            <person name="Brenton Z.W."/>
            <person name="Flinn B.S."/>
            <person name="Jenkins J."/>
            <person name="Shu S."/>
            <person name="Flowers D."/>
            <person name="Luo F."/>
            <person name="Wang Y."/>
            <person name="Xia P."/>
            <person name="Barry K."/>
            <person name="Daum C."/>
            <person name="Lipzen A."/>
            <person name="Yoshinaga Y."/>
            <person name="Schmutz J."/>
            <person name="Saski C."/>
            <person name="Vermerris W."/>
            <person name="Kresovich S."/>
        </authorList>
    </citation>
    <scope>NUCLEOTIDE SEQUENCE</scope>
</reference>